<dbReference type="RefSeq" id="WP_074700878.1">
    <property type="nucleotide sequence ID" value="NZ_CP018863.1"/>
</dbReference>
<dbReference type="PANTHER" id="PTHR30055">
    <property type="entry name" value="HTH-TYPE TRANSCRIPTIONAL REGULATOR RUTR"/>
    <property type="match status" value="1"/>
</dbReference>
<evidence type="ECO:0000259" key="3">
    <source>
        <dbReference type="PROSITE" id="PS50977"/>
    </source>
</evidence>
<dbReference type="EMBL" id="FNKH01000002">
    <property type="protein sequence ID" value="SDQ81636.1"/>
    <property type="molecule type" value="Genomic_DNA"/>
</dbReference>
<evidence type="ECO:0000256" key="1">
    <source>
        <dbReference type="ARBA" id="ARBA00023125"/>
    </source>
</evidence>
<feature type="domain" description="HTH tetR-type" evidence="3">
    <location>
        <begin position="7"/>
        <end position="67"/>
    </location>
</feature>
<dbReference type="InterPro" id="IPR036271">
    <property type="entry name" value="Tet_transcr_reg_TetR-rel_C_sf"/>
</dbReference>
<protein>
    <submittedName>
        <fullName evidence="4">Regulatory protein, tetR family</fullName>
    </submittedName>
</protein>
<proteinExistence type="predicted"/>
<dbReference type="OrthoDB" id="5242433at2"/>
<keyword evidence="5" id="KW-1185">Reference proteome</keyword>
<dbReference type="Proteomes" id="UP000181917">
    <property type="component" value="Unassembled WGS sequence"/>
</dbReference>
<evidence type="ECO:0000256" key="2">
    <source>
        <dbReference type="PROSITE-ProRule" id="PRU00335"/>
    </source>
</evidence>
<dbReference type="InterPro" id="IPR001647">
    <property type="entry name" value="HTH_TetR"/>
</dbReference>
<keyword evidence="1 2" id="KW-0238">DNA-binding</keyword>
<dbReference type="SUPFAM" id="SSF48498">
    <property type="entry name" value="Tetracyclin repressor-like, C-terminal domain"/>
    <property type="match status" value="1"/>
</dbReference>
<feature type="DNA-binding region" description="H-T-H motif" evidence="2">
    <location>
        <begin position="30"/>
        <end position="49"/>
    </location>
</feature>
<name>A0A1H1E0I0_9MICC</name>
<sequence>MARVPTAERRLQFVRSAARVIAHDGLAAATTRRIAAEAEAPLASLHYCFRSKDELLQEVYYYLSRDYAQALPPVTVAGAGLKAVVRAHARRVWERMLAEPHEQVTTFELLLRRFRVDAEEEPRALAMNRSMYEGWIKSTCELFENAAVDANEEVPANLELSARLFISGIDGISMQHLADPDTERSTALVDMLAESVAGSFAYSPDAGSE</sequence>
<dbReference type="InterPro" id="IPR050109">
    <property type="entry name" value="HTH-type_TetR-like_transc_reg"/>
</dbReference>
<reference evidence="4 5" key="1">
    <citation type="submission" date="2016-10" db="EMBL/GenBank/DDBJ databases">
        <authorList>
            <person name="de Groot N.N."/>
        </authorList>
    </citation>
    <scope>NUCLEOTIDE SEQUENCE [LARGE SCALE GENOMIC DNA]</scope>
    <source>
        <strain evidence="4 5">DSM 20117</strain>
    </source>
</reference>
<dbReference type="Pfam" id="PF00440">
    <property type="entry name" value="TetR_N"/>
    <property type="match status" value="1"/>
</dbReference>
<dbReference type="PROSITE" id="PS50977">
    <property type="entry name" value="HTH_TETR_2"/>
    <property type="match status" value="1"/>
</dbReference>
<evidence type="ECO:0000313" key="4">
    <source>
        <dbReference type="EMBL" id="SDQ81636.1"/>
    </source>
</evidence>
<accession>A0A1H1E0I0</accession>
<dbReference type="PANTHER" id="PTHR30055:SF231">
    <property type="entry name" value="TRANSCRIPTIONAL REGULATORY PROTEIN (PROBABLY DEOR-FAMILY)-RELATED"/>
    <property type="match status" value="1"/>
</dbReference>
<evidence type="ECO:0000313" key="5">
    <source>
        <dbReference type="Proteomes" id="UP000181917"/>
    </source>
</evidence>
<dbReference type="GO" id="GO:0000976">
    <property type="term" value="F:transcription cis-regulatory region binding"/>
    <property type="evidence" value="ECO:0007669"/>
    <property type="project" value="TreeGrafter"/>
</dbReference>
<organism evidence="4 5">
    <name type="scientific">Crystallibacter crystallopoietes</name>
    <dbReference type="NCBI Taxonomy" id="37928"/>
    <lineage>
        <taxon>Bacteria</taxon>
        <taxon>Bacillati</taxon>
        <taxon>Actinomycetota</taxon>
        <taxon>Actinomycetes</taxon>
        <taxon>Micrococcales</taxon>
        <taxon>Micrococcaceae</taxon>
        <taxon>Crystallibacter</taxon>
    </lineage>
</organism>
<dbReference type="AlphaFoldDB" id="A0A1H1E0I0"/>
<gene>
    <name evidence="4" type="ORF">SAMN04489742_2681</name>
</gene>
<dbReference type="KEGG" id="acry:AC20117_04035"/>
<dbReference type="SUPFAM" id="SSF46689">
    <property type="entry name" value="Homeodomain-like"/>
    <property type="match status" value="1"/>
</dbReference>
<dbReference type="InterPro" id="IPR009057">
    <property type="entry name" value="Homeodomain-like_sf"/>
</dbReference>
<dbReference type="GO" id="GO:0003700">
    <property type="term" value="F:DNA-binding transcription factor activity"/>
    <property type="evidence" value="ECO:0007669"/>
    <property type="project" value="TreeGrafter"/>
</dbReference>
<dbReference type="STRING" id="37928.SAMN04489742_2681"/>
<dbReference type="Gene3D" id="1.10.357.10">
    <property type="entry name" value="Tetracycline Repressor, domain 2"/>
    <property type="match status" value="1"/>
</dbReference>